<feature type="domain" description="Tf2-1-like SH3-like" evidence="1">
    <location>
        <begin position="79"/>
        <end position="137"/>
    </location>
</feature>
<comment type="caution">
    <text evidence="2">The sequence shown here is derived from an EMBL/GenBank/DDBJ whole genome shotgun (WGS) entry which is preliminary data.</text>
</comment>
<accession>A0A438DBN3</accession>
<sequence>MPNRSTKKTPFEVVYTSVPRHIVDLIRLPLSHDVNPNAEEFAERIQQIHLEVKKNLEKVNLHYKIVADQHQRLKLFNEGDLVMVYLRKNHFPTCTYNNAYKIGPFRVLQKIGDNAYKIDLLADINISNTFNVVDVFEYFPSDEFSLQPQNLRMSFLQVEGIDATHNHH</sequence>
<evidence type="ECO:0000259" key="1">
    <source>
        <dbReference type="Pfam" id="PF24626"/>
    </source>
</evidence>
<dbReference type="PANTHER" id="PTHR35046">
    <property type="entry name" value="ZINC KNUCKLE (CCHC-TYPE) FAMILY PROTEIN"/>
    <property type="match status" value="1"/>
</dbReference>
<name>A0A438DBN3_VITVI</name>
<organism evidence="2 3">
    <name type="scientific">Vitis vinifera</name>
    <name type="common">Grape</name>
    <dbReference type="NCBI Taxonomy" id="29760"/>
    <lineage>
        <taxon>Eukaryota</taxon>
        <taxon>Viridiplantae</taxon>
        <taxon>Streptophyta</taxon>
        <taxon>Embryophyta</taxon>
        <taxon>Tracheophyta</taxon>
        <taxon>Spermatophyta</taxon>
        <taxon>Magnoliopsida</taxon>
        <taxon>eudicotyledons</taxon>
        <taxon>Gunneridae</taxon>
        <taxon>Pentapetalae</taxon>
        <taxon>rosids</taxon>
        <taxon>Vitales</taxon>
        <taxon>Vitaceae</taxon>
        <taxon>Viteae</taxon>
        <taxon>Vitis</taxon>
    </lineage>
</organism>
<proteinExistence type="predicted"/>
<dbReference type="Proteomes" id="UP000288805">
    <property type="component" value="Unassembled WGS sequence"/>
</dbReference>
<dbReference type="Pfam" id="PF24626">
    <property type="entry name" value="SH3_Tf2-1"/>
    <property type="match status" value="1"/>
</dbReference>
<evidence type="ECO:0000313" key="3">
    <source>
        <dbReference type="Proteomes" id="UP000288805"/>
    </source>
</evidence>
<protein>
    <recommendedName>
        <fullName evidence="1">Tf2-1-like SH3-like domain-containing protein</fullName>
    </recommendedName>
</protein>
<dbReference type="PANTHER" id="PTHR35046:SF26">
    <property type="entry name" value="RNA-DIRECTED DNA POLYMERASE"/>
    <property type="match status" value="1"/>
</dbReference>
<dbReference type="AlphaFoldDB" id="A0A438DBN3"/>
<evidence type="ECO:0000313" key="2">
    <source>
        <dbReference type="EMBL" id="RVW32866.1"/>
    </source>
</evidence>
<gene>
    <name evidence="2" type="ORF">CK203_096679</name>
</gene>
<dbReference type="InterPro" id="IPR056924">
    <property type="entry name" value="SH3_Tf2-1"/>
</dbReference>
<dbReference type="EMBL" id="QGNW01001703">
    <property type="protein sequence ID" value="RVW32866.1"/>
    <property type="molecule type" value="Genomic_DNA"/>
</dbReference>
<reference evidence="2 3" key="1">
    <citation type="journal article" date="2018" name="PLoS Genet.">
        <title>Population sequencing reveals clonal diversity and ancestral inbreeding in the grapevine cultivar Chardonnay.</title>
        <authorList>
            <person name="Roach M.J."/>
            <person name="Johnson D.L."/>
            <person name="Bohlmann J."/>
            <person name="van Vuuren H.J."/>
            <person name="Jones S.J."/>
            <person name="Pretorius I.S."/>
            <person name="Schmidt S.A."/>
            <person name="Borneman A.R."/>
        </authorList>
    </citation>
    <scope>NUCLEOTIDE SEQUENCE [LARGE SCALE GENOMIC DNA]</scope>
    <source>
        <strain evidence="3">cv. Chardonnay</strain>
        <tissue evidence="2">Leaf</tissue>
    </source>
</reference>